<dbReference type="EMBL" id="BMAV01008967">
    <property type="protein sequence ID" value="GFY52938.1"/>
    <property type="molecule type" value="Genomic_DNA"/>
</dbReference>
<reference evidence="1" key="1">
    <citation type="submission" date="2020-08" db="EMBL/GenBank/DDBJ databases">
        <title>Multicomponent nature underlies the extraordinary mechanical properties of spider dragline silk.</title>
        <authorList>
            <person name="Kono N."/>
            <person name="Nakamura H."/>
            <person name="Mori M."/>
            <person name="Yoshida Y."/>
            <person name="Ohtoshi R."/>
            <person name="Malay A.D."/>
            <person name="Moran D.A.P."/>
            <person name="Tomita M."/>
            <person name="Numata K."/>
            <person name="Arakawa K."/>
        </authorList>
    </citation>
    <scope>NUCLEOTIDE SEQUENCE</scope>
</reference>
<sequence length="83" mass="9490">MRLAQEINPKYRFLLDDTQEIPVVYSIGDIPNDAEKGMFWTLYVASNSSQTRSDIGRLIPYAGNIKHLLPKSGDELVFWMKSV</sequence>
<proteinExistence type="predicted"/>
<dbReference type="AlphaFoldDB" id="A0A8X7C3Q6"/>
<protein>
    <submittedName>
        <fullName evidence="1">Uncharacterized protein</fullName>
    </submittedName>
</protein>
<dbReference type="Proteomes" id="UP000886998">
    <property type="component" value="Unassembled WGS sequence"/>
</dbReference>
<gene>
    <name evidence="1" type="primary">NCL1_51374</name>
    <name evidence="1" type="ORF">TNIN_208631</name>
</gene>
<dbReference type="OrthoDB" id="6425530at2759"/>
<evidence type="ECO:0000313" key="1">
    <source>
        <dbReference type="EMBL" id="GFY52938.1"/>
    </source>
</evidence>
<name>A0A8X7C3Q6_9ARAC</name>
<organism evidence="1 2">
    <name type="scientific">Trichonephila inaurata madagascariensis</name>
    <dbReference type="NCBI Taxonomy" id="2747483"/>
    <lineage>
        <taxon>Eukaryota</taxon>
        <taxon>Metazoa</taxon>
        <taxon>Ecdysozoa</taxon>
        <taxon>Arthropoda</taxon>
        <taxon>Chelicerata</taxon>
        <taxon>Arachnida</taxon>
        <taxon>Araneae</taxon>
        <taxon>Araneomorphae</taxon>
        <taxon>Entelegynae</taxon>
        <taxon>Araneoidea</taxon>
        <taxon>Nephilidae</taxon>
        <taxon>Trichonephila</taxon>
        <taxon>Trichonephila inaurata</taxon>
    </lineage>
</organism>
<comment type="caution">
    <text evidence="1">The sequence shown here is derived from an EMBL/GenBank/DDBJ whole genome shotgun (WGS) entry which is preliminary data.</text>
</comment>
<keyword evidence="2" id="KW-1185">Reference proteome</keyword>
<accession>A0A8X7C3Q6</accession>
<evidence type="ECO:0000313" key="2">
    <source>
        <dbReference type="Proteomes" id="UP000886998"/>
    </source>
</evidence>
<dbReference type="Gene3D" id="2.170.130.30">
    <property type="match status" value="1"/>
</dbReference>